<evidence type="ECO:0000256" key="4">
    <source>
        <dbReference type="ARBA" id="ARBA00022525"/>
    </source>
</evidence>
<evidence type="ECO:0000256" key="2">
    <source>
        <dbReference type="ARBA" id="ARBA00010472"/>
    </source>
</evidence>
<comment type="similarity">
    <text evidence="2 8">Belongs to the protease inhibitor I16 (SSI) family.</text>
</comment>
<sequence length="159" mass="16213">MPHLVATALAGAALALLPAVPATAATSAATSTVTIAAPTPPTPPTPPAGASAPSAPAGRGTALRLTLTFPEQNASGSRTVTLACDPAGGSHPHAPQACADLDRSRGRFEHEPDGRACTLIYSPVVAQAAGSWHGRPAKFRREFPNDCVMRAHTDSLFTF</sequence>
<evidence type="ECO:0000256" key="10">
    <source>
        <dbReference type="SAM" id="SignalP"/>
    </source>
</evidence>
<comment type="subunit">
    <text evidence="3">Homodimer.</text>
</comment>
<feature type="chain" id="PRO_5045142722" evidence="10">
    <location>
        <begin position="25"/>
        <end position="159"/>
    </location>
</feature>
<protein>
    <submittedName>
        <fullName evidence="12">SSI family serine proteinase inhibitor</fullName>
    </submittedName>
</protein>
<keyword evidence="5 8" id="KW-0646">Protease inhibitor</keyword>
<keyword evidence="4" id="KW-0964">Secreted</keyword>
<comment type="caution">
    <text evidence="12">The sequence shown here is derived from an EMBL/GenBank/DDBJ whole genome shotgun (WGS) entry which is preliminary data.</text>
</comment>
<keyword evidence="10" id="KW-0732">Signal</keyword>
<dbReference type="PROSITE" id="PS00999">
    <property type="entry name" value="SSI"/>
    <property type="match status" value="1"/>
</dbReference>
<evidence type="ECO:0000259" key="11">
    <source>
        <dbReference type="Pfam" id="PF00720"/>
    </source>
</evidence>
<reference evidence="13" key="1">
    <citation type="journal article" date="2019" name="Int. J. Syst. Evol. Microbiol.">
        <title>The Global Catalogue of Microorganisms (GCM) 10K type strain sequencing project: providing services to taxonomists for standard genome sequencing and annotation.</title>
        <authorList>
            <consortium name="The Broad Institute Genomics Platform"/>
            <consortium name="The Broad Institute Genome Sequencing Center for Infectious Disease"/>
            <person name="Wu L."/>
            <person name="Ma J."/>
        </authorList>
    </citation>
    <scope>NUCLEOTIDE SEQUENCE [LARGE SCALE GENOMIC DNA]</scope>
    <source>
        <strain evidence="13">JCM 3369</strain>
    </source>
</reference>
<gene>
    <name evidence="12" type="ORF">ACFQKB_24070</name>
</gene>
<dbReference type="InterPro" id="IPR020054">
    <property type="entry name" value="Prot_inh_SSI_I16_CS"/>
</dbReference>
<dbReference type="Proteomes" id="UP001596380">
    <property type="component" value="Unassembled WGS sequence"/>
</dbReference>
<evidence type="ECO:0000256" key="3">
    <source>
        <dbReference type="ARBA" id="ARBA00011738"/>
    </source>
</evidence>
<feature type="compositionally biased region" description="Pro residues" evidence="9">
    <location>
        <begin position="38"/>
        <end position="47"/>
    </location>
</feature>
<keyword evidence="6 8" id="KW-0722">Serine protease inhibitor</keyword>
<evidence type="ECO:0000313" key="13">
    <source>
        <dbReference type="Proteomes" id="UP001596380"/>
    </source>
</evidence>
<feature type="region of interest" description="Disordered" evidence="9">
    <location>
        <begin position="34"/>
        <end position="58"/>
    </location>
</feature>
<feature type="signal peptide" evidence="10">
    <location>
        <begin position="1"/>
        <end position="24"/>
    </location>
</feature>
<evidence type="ECO:0000256" key="7">
    <source>
        <dbReference type="ARBA" id="ARBA00023157"/>
    </source>
</evidence>
<evidence type="ECO:0000256" key="5">
    <source>
        <dbReference type="ARBA" id="ARBA00022690"/>
    </source>
</evidence>
<evidence type="ECO:0000256" key="9">
    <source>
        <dbReference type="SAM" id="MobiDB-lite"/>
    </source>
</evidence>
<dbReference type="InterPro" id="IPR036819">
    <property type="entry name" value="Subtilisin_inhibitor-like_sf"/>
</dbReference>
<organism evidence="12 13">
    <name type="scientific">Actinomadura yumaensis</name>
    <dbReference type="NCBI Taxonomy" id="111807"/>
    <lineage>
        <taxon>Bacteria</taxon>
        <taxon>Bacillati</taxon>
        <taxon>Actinomycetota</taxon>
        <taxon>Actinomycetes</taxon>
        <taxon>Streptosporangiales</taxon>
        <taxon>Thermomonosporaceae</taxon>
        <taxon>Actinomadura</taxon>
    </lineage>
</organism>
<dbReference type="RefSeq" id="WP_378063548.1">
    <property type="nucleotide sequence ID" value="NZ_JBHSXS010000015.1"/>
</dbReference>
<evidence type="ECO:0000256" key="1">
    <source>
        <dbReference type="ARBA" id="ARBA00004613"/>
    </source>
</evidence>
<evidence type="ECO:0000256" key="8">
    <source>
        <dbReference type="RuleBase" id="RU003471"/>
    </source>
</evidence>
<keyword evidence="7" id="KW-1015">Disulfide bond</keyword>
<evidence type="ECO:0000313" key="12">
    <source>
        <dbReference type="EMBL" id="MFC6882853.1"/>
    </source>
</evidence>
<dbReference type="InterPro" id="IPR000691">
    <property type="entry name" value="Prot_inh_I16_SSI"/>
</dbReference>
<keyword evidence="13" id="KW-1185">Reference proteome</keyword>
<feature type="compositionally biased region" description="Low complexity" evidence="9">
    <location>
        <begin position="48"/>
        <end position="58"/>
    </location>
</feature>
<proteinExistence type="inferred from homology"/>
<dbReference type="Pfam" id="PF00720">
    <property type="entry name" value="SSI"/>
    <property type="match status" value="1"/>
</dbReference>
<name>A0ABW2CP28_9ACTN</name>
<evidence type="ECO:0000256" key="6">
    <source>
        <dbReference type="ARBA" id="ARBA00022900"/>
    </source>
</evidence>
<dbReference type="SUPFAM" id="SSF55399">
    <property type="entry name" value="Subtilisin inhibitor"/>
    <property type="match status" value="1"/>
</dbReference>
<dbReference type="InterPro" id="IPR023549">
    <property type="entry name" value="Subtilisin_inhibitor"/>
</dbReference>
<dbReference type="Gene3D" id="3.30.350.10">
    <property type="entry name" value="Subtilisin inhibitor-like"/>
    <property type="match status" value="1"/>
</dbReference>
<feature type="domain" description="Subtilisin inhibitor" evidence="11">
    <location>
        <begin position="61"/>
        <end position="145"/>
    </location>
</feature>
<dbReference type="EMBL" id="JBHSXS010000015">
    <property type="protein sequence ID" value="MFC6882853.1"/>
    <property type="molecule type" value="Genomic_DNA"/>
</dbReference>
<comment type="subcellular location">
    <subcellularLocation>
        <location evidence="1">Secreted</location>
    </subcellularLocation>
</comment>
<dbReference type="PRINTS" id="PR00294">
    <property type="entry name" value="SSBTLNINHBTR"/>
</dbReference>
<accession>A0ABW2CP28</accession>